<name>A0A9W6QPE1_9PSEU</name>
<sequence>MISGLDLARRFYHEAIAPTLDVPHSAGRLGSGSEVLGFDTAISADHEWGPRCQILVAENAQRIRDELAHTLPKTFLGYPTHFDGNPIGSMAETDGPVNHRVDVREPSEWATSALGFDPLAGVTTFDWLATPTQVFAEITGGAVFHDGLNVLHPLREAIAWYPDQVWRYVLACQWQRLAQEGAFVGRAGEVGDELGSAVVAARQVRELMRLCLLLARRYPPSSKWLGSAFARLPHHALQAKLRDVLAAQDYRTRGDLLADAYEAVAALHNATGLTDPVDPTRRDYYERPYPVLRADRFVEALRNTLDPELRSLPLTGAVDQWADSTDLLMDAAARRRATRLG</sequence>
<protein>
    <recommendedName>
        <fullName evidence="1">DUF4037 domain-containing protein</fullName>
    </recommendedName>
</protein>
<feature type="domain" description="DUF4037" evidence="1">
    <location>
        <begin position="127"/>
        <end position="225"/>
    </location>
</feature>
<evidence type="ECO:0000313" key="2">
    <source>
        <dbReference type="EMBL" id="GLW92249.1"/>
    </source>
</evidence>
<accession>A0A9W6QPE1</accession>
<dbReference type="Proteomes" id="UP001165042">
    <property type="component" value="Unassembled WGS sequence"/>
</dbReference>
<reference evidence="2" key="1">
    <citation type="submission" date="2023-02" db="EMBL/GenBank/DDBJ databases">
        <title>Actinokineospora globicatena NBRC 15670.</title>
        <authorList>
            <person name="Ichikawa N."/>
            <person name="Sato H."/>
            <person name="Tonouchi N."/>
        </authorList>
    </citation>
    <scope>NUCLEOTIDE SEQUENCE</scope>
    <source>
        <strain evidence="2">NBRC 15670</strain>
    </source>
</reference>
<dbReference type="InterPro" id="IPR025117">
    <property type="entry name" value="DUF4037"/>
</dbReference>
<comment type="caution">
    <text evidence="2">The sequence shown here is derived from an EMBL/GenBank/DDBJ whole genome shotgun (WGS) entry which is preliminary data.</text>
</comment>
<dbReference type="EMBL" id="BSSD01000004">
    <property type="protein sequence ID" value="GLW92249.1"/>
    <property type="molecule type" value="Genomic_DNA"/>
</dbReference>
<dbReference type="Pfam" id="PF13228">
    <property type="entry name" value="DUF4037"/>
    <property type="match status" value="1"/>
</dbReference>
<keyword evidence="3" id="KW-1185">Reference proteome</keyword>
<organism evidence="2 3">
    <name type="scientific">Actinokineospora globicatena</name>
    <dbReference type="NCBI Taxonomy" id="103729"/>
    <lineage>
        <taxon>Bacteria</taxon>
        <taxon>Bacillati</taxon>
        <taxon>Actinomycetota</taxon>
        <taxon>Actinomycetes</taxon>
        <taxon>Pseudonocardiales</taxon>
        <taxon>Pseudonocardiaceae</taxon>
        <taxon>Actinokineospora</taxon>
    </lineage>
</organism>
<proteinExistence type="predicted"/>
<gene>
    <name evidence="2" type="ORF">Aglo03_30650</name>
</gene>
<dbReference type="AlphaFoldDB" id="A0A9W6QPE1"/>
<evidence type="ECO:0000313" key="3">
    <source>
        <dbReference type="Proteomes" id="UP001165042"/>
    </source>
</evidence>
<evidence type="ECO:0000259" key="1">
    <source>
        <dbReference type="Pfam" id="PF13228"/>
    </source>
</evidence>